<keyword evidence="8" id="KW-0548">Nucleotidyltransferase</keyword>
<evidence type="ECO:0000256" key="5">
    <source>
        <dbReference type="ARBA" id="ARBA00034247"/>
    </source>
</evidence>
<dbReference type="Gene3D" id="3.30.450.20">
    <property type="entry name" value="PAS domain"/>
    <property type="match status" value="2"/>
</dbReference>
<keyword evidence="4" id="KW-0547">Nucleotide-binding</keyword>
<dbReference type="CDD" id="cd18773">
    <property type="entry name" value="PDC1_HK_sensor"/>
    <property type="match status" value="1"/>
</dbReference>
<protein>
    <recommendedName>
        <fullName evidence="3">diguanylate cyclase</fullName>
        <ecNumber evidence="3">2.7.7.65</ecNumber>
    </recommendedName>
</protein>
<keyword evidence="6" id="KW-0812">Transmembrane</keyword>
<evidence type="ECO:0000256" key="6">
    <source>
        <dbReference type="SAM" id="Phobius"/>
    </source>
</evidence>
<dbReference type="EC" id="2.7.7.65" evidence="3"/>
<evidence type="ECO:0000313" key="8">
    <source>
        <dbReference type="EMBL" id="MDX6032042.1"/>
    </source>
</evidence>
<dbReference type="SUPFAM" id="SSF55073">
    <property type="entry name" value="Nucleotide cyclase"/>
    <property type="match status" value="1"/>
</dbReference>
<feature type="transmembrane region" description="Helical" evidence="6">
    <location>
        <begin position="266"/>
        <end position="292"/>
    </location>
</feature>
<dbReference type="NCBIfam" id="TIGR00254">
    <property type="entry name" value="GGDEF"/>
    <property type="match status" value="1"/>
</dbReference>
<keyword evidence="4" id="KW-0342">GTP-binding</keyword>
<evidence type="ECO:0000313" key="9">
    <source>
        <dbReference type="Proteomes" id="UP001282336"/>
    </source>
</evidence>
<dbReference type="InterPro" id="IPR043128">
    <property type="entry name" value="Rev_trsase/Diguanyl_cyclase"/>
</dbReference>
<comment type="caution">
    <text evidence="8">The sequence shown here is derived from an EMBL/GenBank/DDBJ whole genome shotgun (WGS) entry which is preliminary data.</text>
</comment>
<evidence type="ECO:0000256" key="3">
    <source>
        <dbReference type="ARBA" id="ARBA00012528"/>
    </source>
</evidence>
<evidence type="ECO:0000256" key="2">
    <source>
        <dbReference type="ARBA" id="ARBA00004665"/>
    </source>
</evidence>
<dbReference type="InterPro" id="IPR029787">
    <property type="entry name" value="Nucleotide_cyclase"/>
</dbReference>
<keyword evidence="6" id="KW-0472">Membrane</keyword>
<dbReference type="GO" id="GO:0005525">
    <property type="term" value="F:GTP binding"/>
    <property type="evidence" value="ECO:0007669"/>
    <property type="project" value="UniProtKB-KW"/>
</dbReference>
<dbReference type="Gene3D" id="3.30.70.270">
    <property type="match status" value="1"/>
</dbReference>
<gene>
    <name evidence="8" type="ORF">SIL20_11040</name>
</gene>
<organism evidence="8 9">
    <name type="scientific">Scandinavium lactucae</name>
    <dbReference type="NCBI Taxonomy" id="3095028"/>
    <lineage>
        <taxon>Bacteria</taxon>
        <taxon>Pseudomonadati</taxon>
        <taxon>Pseudomonadota</taxon>
        <taxon>Gammaproteobacteria</taxon>
        <taxon>Enterobacterales</taxon>
        <taxon>Enterobacteriaceae</taxon>
        <taxon>Scandinavium</taxon>
    </lineage>
</organism>
<dbReference type="GO" id="GO:0052621">
    <property type="term" value="F:diguanylate cyclase activity"/>
    <property type="evidence" value="ECO:0007669"/>
    <property type="project" value="UniProtKB-EC"/>
</dbReference>
<accession>A0AAJ2S426</accession>
<evidence type="ECO:0000256" key="1">
    <source>
        <dbReference type="ARBA" id="ARBA00001946"/>
    </source>
</evidence>
<dbReference type="PANTHER" id="PTHR45138:SF9">
    <property type="entry name" value="DIGUANYLATE CYCLASE DGCM-RELATED"/>
    <property type="match status" value="1"/>
</dbReference>
<dbReference type="SMART" id="SM00267">
    <property type="entry name" value="GGDEF"/>
    <property type="match status" value="1"/>
</dbReference>
<proteinExistence type="predicted"/>
<comment type="catalytic activity">
    <reaction evidence="5">
        <text>2 GTP = 3',3'-c-di-GMP + 2 diphosphate</text>
        <dbReference type="Rhea" id="RHEA:24898"/>
        <dbReference type="ChEBI" id="CHEBI:33019"/>
        <dbReference type="ChEBI" id="CHEBI:37565"/>
        <dbReference type="ChEBI" id="CHEBI:58805"/>
        <dbReference type="EC" id="2.7.7.65"/>
    </reaction>
</comment>
<evidence type="ECO:0000256" key="4">
    <source>
        <dbReference type="ARBA" id="ARBA00023134"/>
    </source>
</evidence>
<evidence type="ECO:0000259" key="7">
    <source>
        <dbReference type="PROSITE" id="PS50887"/>
    </source>
</evidence>
<sequence>MAFTLILVCIVITLAQWIDIKESYRKQNNLYVRNVALFTDKYLSGYEVIVREMARVSADQHKFSQGKAQDLSLRNWLIERLRIMPDAVSIIHADDAGNFIRLPYLAKPHTNAQSWDPRKESWFTIAIEDTEVAHYSINADPFTGKQQVLTISLPVIDGTDGSNEGVLALNLDVEKTEEILVNSAPPMTSKTFLMNREGKIIINPGHEIAPETLKAITERAREHHGDFYQNRHYYFYRALEPRGWFVIQEVAENEMNELVLHESIKVAYGMGFALVVLLFCWWATGAALNTIYMRIASSIRDGVIKPGAVEELLFEEIHSSQQRHEKIIHDALTDSLTGLANRRAFDTEVKRHNNQENCHLAMIDLDNFKSINDRWGHPVGDIVLKTTAELGMRLCGLEKITLYRYGGEEIAVLFDDISLEKAQSYLEKWRISLNTRSFREPDLKVSFSAGLCKMGDTSVDEVIARADALLYKAKKSGKNKILSA</sequence>
<dbReference type="PANTHER" id="PTHR45138">
    <property type="entry name" value="REGULATORY COMPONENTS OF SENSORY TRANSDUCTION SYSTEM"/>
    <property type="match status" value="1"/>
</dbReference>
<feature type="domain" description="GGDEF" evidence="7">
    <location>
        <begin position="356"/>
        <end position="484"/>
    </location>
</feature>
<dbReference type="PROSITE" id="PS50887">
    <property type="entry name" value="GGDEF"/>
    <property type="match status" value="1"/>
</dbReference>
<comment type="cofactor">
    <cofactor evidence="1">
        <name>Mg(2+)</name>
        <dbReference type="ChEBI" id="CHEBI:18420"/>
    </cofactor>
</comment>
<dbReference type="AlphaFoldDB" id="A0AAJ2S426"/>
<reference evidence="8" key="1">
    <citation type="submission" date="2023-11" db="EMBL/GenBank/DDBJ databases">
        <title>Scandinavium wanjuensis sp. nov., isolated from lettuce South Korea.</title>
        <authorList>
            <person name="Park J."/>
            <person name="Park S."/>
            <person name="Oh K.K."/>
            <person name="Cho G.S."/>
            <person name="Franz C.M.A.P."/>
        </authorList>
    </citation>
    <scope>NUCLEOTIDE SEQUENCE</scope>
    <source>
        <strain evidence="8">V105_12</strain>
    </source>
</reference>
<dbReference type="CDD" id="cd01949">
    <property type="entry name" value="GGDEF"/>
    <property type="match status" value="1"/>
</dbReference>
<comment type="pathway">
    <text evidence="2">Purine metabolism; 3',5'-cyclic di-GMP biosynthesis.</text>
</comment>
<dbReference type="Pfam" id="PF00990">
    <property type="entry name" value="GGDEF"/>
    <property type="match status" value="1"/>
</dbReference>
<dbReference type="InterPro" id="IPR000160">
    <property type="entry name" value="GGDEF_dom"/>
</dbReference>
<dbReference type="EMBL" id="JAWXRC010000025">
    <property type="protein sequence ID" value="MDX6032042.1"/>
    <property type="molecule type" value="Genomic_DNA"/>
</dbReference>
<dbReference type="Proteomes" id="UP001282336">
    <property type="component" value="Unassembled WGS sequence"/>
</dbReference>
<keyword evidence="6" id="KW-1133">Transmembrane helix</keyword>
<dbReference type="InterPro" id="IPR050469">
    <property type="entry name" value="Diguanylate_Cyclase"/>
</dbReference>
<keyword evidence="8" id="KW-0808">Transferase</keyword>
<name>A0AAJ2S426_9ENTR</name>